<feature type="domain" description="GH10" evidence="14">
    <location>
        <begin position="69"/>
        <end position="315"/>
    </location>
</feature>
<dbReference type="GO" id="GO:0020037">
    <property type="term" value="F:heme binding"/>
    <property type="evidence" value="ECO:0007669"/>
    <property type="project" value="InterPro"/>
</dbReference>
<evidence type="ECO:0000256" key="3">
    <source>
        <dbReference type="ARBA" id="ARBA00004851"/>
    </source>
</evidence>
<comment type="caution">
    <text evidence="15">The sequence shown here is derived from an EMBL/GenBank/DDBJ whole genome shotgun (WGS) entry which is preliminary data.</text>
</comment>
<keyword evidence="8 13" id="KW-0378">Hydrolase</keyword>
<dbReference type="PANTHER" id="PTHR31490">
    <property type="entry name" value="GLYCOSYL HYDROLASE"/>
    <property type="match status" value="1"/>
</dbReference>
<keyword evidence="6" id="KW-0858">Xylan degradation</keyword>
<keyword evidence="5" id="KW-0964">Secreted</keyword>
<proteinExistence type="inferred from homology"/>
<dbReference type="Proteomes" id="UP001199106">
    <property type="component" value="Unassembled WGS sequence"/>
</dbReference>
<evidence type="ECO:0000256" key="1">
    <source>
        <dbReference type="ARBA" id="ARBA00000681"/>
    </source>
</evidence>
<dbReference type="GO" id="GO:0031176">
    <property type="term" value="F:endo-1,4-beta-xylanase activity"/>
    <property type="evidence" value="ECO:0007669"/>
    <property type="project" value="UniProtKB-EC"/>
</dbReference>
<keyword evidence="7 12" id="KW-0479">Metal-binding</keyword>
<gene>
    <name evidence="15" type="ORF">G6011_01711</name>
</gene>
<keyword evidence="12" id="KW-0503">Monooxygenase</keyword>
<keyword evidence="13 15" id="KW-0326">Glycosidase</keyword>
<evidence type="ECO:0000256" key="13">
    <source>
        <dbReference type="RuleBase" id="RU361174"/>
    </source>
</evidence>
<keyword evidence="10 13" id="KW-0119">Carbohydrate metabolism</keyword>
<dbReference type="GO" id="GO:0005506">
    <property type="term" value="F:iron ion binding"/>
    <property type="evidence" value="ECO:0007669"/>
    <property type="project" value="InterPro"/>
</dbReference>
<dbReference type="Pfam" id="PF00067">
    <property type="entry name" value="p450"/>
    <property type="match status" value="1"/>
</dbReference>
<dbReference type="SMART" id="SM00633">
    <property type="entry name" value="Glyco_10"/>
    <property type="match status" value="1"/>
</dbReference>
<comment type="pathway">
    <text evidence="3">Glycan degradation; xylan degradation.</text>
</comment>
<reference evidence="15" key="1">
    <citation type="submission" date="2021-07" db="EMBL/GenBank/DDBJ databases">
        <title>Genome Resource of American Ginseng Black Spot Pathogen Alternaria panax.</title>
        <authorList>
            <person name="Qiu C."/>
            <person name="Wang W."/>
            <person name="Liu Z."/>
        </authorList>
    </citation>
    <scope>NUCLEOTIDE SEQUENCE</scope>
    <source>
        <strain evidence="15">BNCC115425</strain>
    </source>
</reference>
<keyword evidence="16" id="KW-1185">Reference proteome</keyword>
<dbReference type="InterPro" id="IPR001000">
    <property type="entry name" value="GH10_dom"/>
</dbReference>
<dbReference type="PROSITE" id="PS51760">
    <property type="entry name" value="GH10_2"/>
    <property type="match status" value="1"/>
</dbReference>
<dbReference type="SUPFAM" id="SSF51445">
    <property type="entry name" value="(Trans)glycosidases"/>
    <property type="match status" value="1"/>
</dbReference>
<sequence length="315" mass="34799">MDVTSHAYTVQRDKDFYGQDAEDFKPIMWMQGEKRNFELEAVQFTFGVGARACLGKDVAKLEIYKVLPEQTATVLDAAIKAHGRSYIGTSLTICNGNTGQNIIRSAEFGSITPENAMKWDATEPNRGQFNWGNADAVANFATQNGKQINNDATLMSVMEKHIKQVMGRYKRKCTHWDVVNEALNEDGTNRDNVFLRVIGEQYLPITFHIAAAAGPSSKLYYNDYNFEYGTAKHLSALRIAKLVQSWGVKIDGVGLQGHLVSEPTGTQSEVTPSVAVLTRVLQYHANPGVDVAYTKLDVRSRTPSDAQKLVDAAAT</sequence>
<comment type="similarity">
    <text evidence="4 13">Belongs to the glycosyl hydrolase 10 (cellulase F) family.</text>
</comment>
<evidence type="ECO:0000256" key="8">
    <source>
        <dbReference type="ARBA" id="ARBA00022801"/>
    </source>
</evidence>
<dbReference type="PROSITE" id="PS00086">
    <property type="entry name" value="CYTOCHROME_P450"/>
    <property type="match status" value="1"/>
</dbReference>
<evidence type="ECO:0000313" key="15">
    <source>
        <dbReference type="EMBL" id="KAG9196590.1"/>
    </source>
</evidence>
<keyword evidence="11 13" id="KW-0624">Polysaccharide degradation</keyword>
<keyword evidence="9 12" id="KW-0408">Iron</keyword>
<evidence type="ECO:0000313" key="16">
    <source>
        <dbReference type="Proteomes" id="UP001199106"/>
    </source>
</evidence>
<evidence type="ECO:0000256" key="2">
    <source>
        <dbReference type="ARBA" id="ARBA00004613"/>
    </source>
</evidence>
<comment type="catalytic activity">
    <reaction evidence="1 13">
        <text>Endohydrolysis of (1-&gt;4)-beta-D-xylosidic linkages in xylans.</text>
        <dbReference type="EC" id="3.2.1.8"/>
    </reaction>
</comment>
<dbReference type="InterPro" id="IPR044846">
    <property type="entry name" value="GH10"/>
</dbReference>
<dbReference type="Gene3D" id="3.20.20.80">
    <property type="entry name" value="Glycosidases"/>
    <property type="match status" value="1"/>
</dbReference>
<evidence type="ECO:0000256" key="6">
    <source>
        <dbReference type="ARBA" id="ARBA00022651"/>
    </source>
</evidence>
<keyword evidence="12" id="KW-0560">Oxidoreductase</keyword>
<organism evidence="15 16">
    <name type="scientific">Alternaria panax</name>
    <dbReference type="NCBI Taxonomy" id="48097"/>
    <lineage>
        <taxon>Eukaryota</taxon>
        <taxon>Fungi</taxon>
        <taxon>Dikarya</taxon>
        <taxon>Ascomycota</taxon>
        <taxon>Pezizomycotina</taxon>
        <taxon>Dothideomycetes</taxon>
        <taxon>Pleosporomycetidae</taxon>
        <taxon>Pleosporales</taxon>
        <taxon>Pleosporineae</taxon>
        <taxon>Pleosporaceae</taxon>
        <taxon>Alternaria</taxon>
        <taxon>Alternaria sect. Panax</taxon>
    </lineage>
</organism>
<evidence type="ECO:0000256" key="5">
    <source>
        <dbReference type="ARBA" id="ARBA00022525"/>
    </source>
</evidence>
<evidence type="ECO:0000256" key="9">
    <source>
        <dbReference type="ARBA" id="ARBA00023004"/>
    </source>
</evidence>
<dbReference type="Pfam" id="PF00331">
    <property type="entry name" value="Glyco_hydro_10"/>
    <property type="match status" value="2"/>
</dbReference>
<dbReference type="PANTHER" id="PTHR31490:SF35">
    <property type="entry name" value="ENDO-1,4-BETA-XYLANASE"/>
    <property type="match status" value="1"/>
</dbReference>
<dbReference type="SUPFAM" id="SSF48264">
    <property type="entry name" value="Cytochrome P450"/>
    <property type="match status" value="1"/>
</dbReference>
<evidence type="ECO:0000256" key="12">
    <source>
        <dbReference type="RuleBase" id="RU000461"/>
    </source>
</evidence>
<comment type="similarity">
    <text evidence="12">Belongs to the cytochrome P450 family.</text>
</comment>
<dbReference type="GO" id="GO:0004497">
    <property type="term" value="F:monooxygenase activity"/>
    <property type="evidence" value="ECO:0007669"/>
    <property type="project" value="UniProtKB-KW"/>
</dbReference>
<dbReference type="Gene3D" id="1.10.630.10">
    <property type="entry name" value="Cytochrome P450"/>
    <property type="match status" value="1"/>
</dbReference>
<comment type="subcellular location">
    <subcellularLocation>
        <location evidence="2">Secreted</location>
    </subcellularLocation>
</comment>
<dbReference type="EC" id="3.2.1.8" evidence="13"/>
<dbReference type="GO" id="GO:0045493">
    <property type="term" value="P:xylan catabolic process"/>
    <property type="evidence" value="ECO:0007669"/>
    <property type="project" value="UniProtKB-KW"/>
</dbReference>
<dbReference type="InterPro" id="IPR017853">
    <property type="entry name" value="GH"/>
</dbReference>
<protein>
    <recommendedName>
        <fullName evidence="13">Beta-xylanase</fullName>
        <ecNumber evidence="13">3.2.1.8</ecNumber>
    </recommendedName>
</protein>
<evidence type="ECO:0000259" key="14">
    <source>
        <dbReference type="PROSITE" id="PS51760"/>
    </source>
</evidence>
<evidence type="ECO:0000256" key="11">
    <source>
        <dbReference type="ARBA" id="ARBA00023326"/>
    </source>
</evidence>
<dbReference type="InterPro" id="IPR036396">
    <property type="entry name" value="Cyt_P450_sf"/>
</dbReference>
<evidence type="ECO:0000256" key="10">
    <source>
        <dbReference type="ARBA" id="ARBA00023277"/>
    </source>
</evidence>
<dbReference type="InterPro" id="IPR001128">
    <property type="entry name" value="Cyt_P450"/>
</dbReference>
<dbReference type="EMBL" id="JAANER010000001">
    <property type="protein sequence ID" value="KAG9196590.1"/>
    <property type="molecule type" value="Genomic_DNA"/>
</dbReference>
<dbReference type="InterPro" id="IPR017972">
    <property type="entry name" value="Cyt_P450_CS"/>
</dbReference>
<dbReference type="GO" id="GO:0016705">
    <property type="term" value="F:oxidoreductase activity, acting on paired donors, with incorporation or reduction of molecular oxygen"/>
    <property type="evidence" value="ECO:0007669"/>
    <property type="project" value="InterPro"/>
</dbReference>
<evidence type="ECO:0000256" key="4">
    <source>
        <dbReference type="ARBA" id="ARBA00007495"/>
    </source>
</evidence>
<dbReference type="AlphaFoldDB" id="A0AAD4IL11"/>
<dbReference type="GO" id="GO:0005576">
    <property type="term" value="C:extracellular region"/>
    <property type="evidence" value="ECO:0007669"/>
    <property type="project" value="UniProtKB-SubCell"/>
</dbReference>
<name>A0AAD4IL11_9PLEO</name>
<accession>A0AAD4IL11</accession>
<evidence type="ECO:0000256" key="7">
    <source>
        <dbReference type="ARBA" id="ARBA00022723"/>
    </source>
</evidence>
<dbReference type="PRINTS" id="PR00134">
    <property type="entry name" value="GLHYDRLASE10"/>
</dbReference>
<keyword evidence="12" id="KW-0349">Heme</keyword>